<dbReference type="GO" id="GO:0006396">
    <property type="term" value="P:RNA processing"/>
    <property type="evidence" value="ECO:0007669"/>
    <property type="project" value="InterPro"/>
</dbReference>
<dbReference type="InterPro" id="IPR001537">
    <property type="entry name" value="SpoU_MeTrfase"/>
</dbReference>
<evidence type="ECO:0000256" key="2">
    <source>
        <dbReference type="ARBA" id="ARBA00022679"/>
    </source>
</evidence>
<comment type="caution">
    <text evidence="4">The sequence shown here is derived from an EMBL/GenBank/DDBJ whole genome shotgun (WGS) entry which is preliminary data.</text>
</comment>
<reference evidence="4 5" key="1">
    <citation type="journal article" date="2016" name="Nat. Commun.">
        <title>Thousands of microbial genomes shed light on interconnected biogeochemical processes in an aquifer system.</title>
        <authorList>
            <person name="Anantharaman K."/>
            <person name="Brown C.T."/>
            <person name="Hug L.A."/>
            <person name="Sharon I."/>
            <person name="Castelle C.J."/>
            <person name="Probst A.J."/>
            <person name="Thomas B.C."/>
            <person name="Singh A."/>
            <person name="Wilkins M.J."/>
            <person name="Karaoz U."/>
            <person name="Brodie E.L."/>
            <person name="Williams K.H."/>
            <person name="Hubbard S.S."/>
            <person name="Banfield J.F."/>
        </authorList>
    </citation>
    <scope>NUCLEOTIDE SEQUENCE [LARGE SCALE GENOMIC DNA]</scope>
</reference>
<dbReference type="GO" id="GO:0005829">
    <property type="term" value="C:cytosol"/>
    <property type="evidence" value="ECO:0007669"/>
    <property type="project" value="TreeGrafter"/>
</dbReference>
<evidence type="ECO:0000259" key="3">
    <source>
        <dbReference type="Pfam" id="PF00588"/>
    </source>
</evidence>
<organism evidence="4 5">
    <name type="scientific">Candidatus Amesbacteria bacterium RIFCSPLOWO2_01_FULL_47_33</name>
    <dbReference type="NCBI Taxonomy" id="1797258"/>
    <lineage>
        <taxon>Bacteria</taxon>
        <taxon>Candidatus Amesiibacteriota</taxon>
    </lineage>
</organism>
<dbReference type="GO" id="GO:0008173">
    <property type="term" value="F:RNA methyltransferase activity"/>
    <property type="evidence" value="ECO:0007669"/>
    <property type="project" value="InterPro"/>
</dbReference>
<evidence type="ECO:0000313" key="5">
    <source>
        <dbReference type="Proteomes" id="UP000176822"/>
    </source>
</evidence>
<keyword evidence="2" id="KW-0808">Transferase</keyword>
<dbReference type="Pfam" id="PF00588">
    <property type="entry name" value="SpoU_methylase"/>
    <property type="match status" value="1"/>
</dbReference>
<evidence type="ECO:0000256" key="1">
    <source>
        <dbReference type="ARBA" id="ARBA00022603"/>
    </source>
</evidence>
<dbReference type="GO" id="GO:0003723">
    <property type="term" value="F:RNA binding"/>
    <property type="evidence" value="ECO:0007669"/>
    <property type="project" value="InterPro"/>
</dbReference>
<dbReference type="Proteomes" id="UP000176822">
    <property type="component" value="Unassembled WGS sequence"/>
</dbReference>
<dbReference type="AlphaFoldDB" id="A0A1F4Z606"/>
<keyword evidence="1" id="KW-0489">Methyltransferase</keyword>
<feature type="domain" description="tRNA/rRNA methyltransferase SpoU type" evidence="3">
    <location>
        <begin position="24"/>
        <end position="171"/>
    </location>
</feature>
<name>A0A1F4Z606_9BACT</name>
<dbReference type="SUPFAM" id="SSF75217">
    <property type="entry name" value="alpha/beta knot"/>
    <property type="match status" value="1"/>
</dbReference>
<dbReference type="InterPro" id="IPR004441">
    <property type="entry name" value="rRNA_MeTrfase_TrmH"/>
</dbReference>
<dbReference type="EMBL" id="MEXM01000027">
    <property type="protein sequence ID" value="OGD00854.1"/>
    <property type="molecule type" value="Genomic_DNA"/>
</dbReference>
<sequence>MGAKELRVNKPTEQELAGIPRKPIWIVLDNVMDTYNIGSIFRLADAVAAQGLILCGRTETPPSSRIHKAAVGTEEWVPWQYFADAKTAISSLKSQIPNLKAVAVEQDKRAASIFNVQWSMFNKGPVAVIVGHETEGVSKEALDMADVIVEIPMWGVNKSLNVVVSTGIVLYGILEGMIK</sequence>
<dbReference type="GO" id="GO:0032259">
    <property type="term" value="P:methylation"/>
    <property type="evidence" value="ECO:0007669"/>
    <property type="project" value="UniProtKB-KW"/>
</dbReference>
<evidence type="ECO:0000313" key="4">
    <source>
        <dbReference type="EMBL" id="OGD00854.1"/>
    </source>
</evidence>
<dbReference type="PANTHER" id="PTHR46429">
    <property type="entry name" value="23S RRNA (GUANOSINE-2'-O-)-METHYLTRANSFERASE RLMB"/>
    <property type="match status" value="1"/>
</dbReference>
<dbReference type="InterPro" id="IPR029028">
    <property type="entry name" value="Alpha/beta_knot_MTases"/>
</dbReference>
<protein>
    <recommendedName>
        <fullName evidence="3">tRNA/rRNA methyltransferase SpoU type domain-containing protein</fullName>
    </recommendedName>
</protein>
<dbReference type="Gene3D" id="3.40.1280.10">
    <property type="match status" value="1"/>
</dbReference>
<dbReference type="InterPro" id="IPR029026">
    <property type="entry name" value="tRNA_m1G_MTases_N"/>
</dbReference>
<gene>
    <name evidence="4" type="ORF">A2972_00120</name>
</gene>
<dbReference type="PANTHER" id="PTHR46429:SF1">
    <property type="entry name" value="23S RRNA (GUANOSINE-2'-O-)-METHYLTRANSFERASE RLMB"/>
    <property type="match status" value="1"/>
</dbReference>
<proteinExistence type="predicted"/>
<accession>A0A1F4Z606</accession>